<evidence type="ECO:0000256" key="2">
    <source>
        <dbReference type="ARBA" id="ARBA00023009"/>
    </source>
</evidence>
<accession>A0A6J5LVH9</accession>
<keyword evidence="2" id="KW-1160">Virus entry into host cell</keyword>
<evidence type="ECO:0000313" key="4">
    <source>
        <dbReference type="EMBL" id="CAB4137057.1"/>
    </source>
</evidence>
<reference evidence="4" key="1">
    <citation type="submission" date="2020-04" db="EMBL/GenBank/DDBJ databases">
        <authorList>
            <person name="Chiriac C."/>
            <person name="Salcher M."/>
            <person name="Ghai R."/>
            <person name="Kavagutti S V."/>
        </authorList>
    </citation>
    <scope>NUCLEOTIDE SEQUENCE</scope>
</reference>
<gene>
    <name evidence="4" type="ORF">UFOVP318_1</name>
</gene>
<protein>
    <submittedName>
        <fullName evidence="4">Portal_PBSX, phage portal protein, PBSX family</fullName>
    </submittedName>
</protein>
<keyword evidence="1" id="KW-1188">Viral release from host cell</keyword>
<name>A0A6J5LVH9_9CAUD</name>
<evidence type="ECO:0000256" key="1">
    <source>
        <dbReference type="ARBA" id="ARBA00022950"/>
    </source>
</evidence>
<keyword evidence="3" id="KW-0231">Viral genome packaging</keyword>
<keyword evidence="2" id="KW-1171">Viral genome ejection through host cell envelope</keyword>
<keyword evidence="2" id="KW-1162">Viral penetration into host cytoplasm</keyword>
<sequence>MVELPGKGYVQFGEDNLYPNFLLEKINKSSKHNGIVLGKVNYIIGNGISYKSGRENITPNKNETLNDFLKKVSTDVEIFGGVYIELHYNALGQVGAMYHVPYQKVRANKDQTQYYVKDWTESVRVQPEIVAAYNPAVKVGKQILCYKEYRPGLDIYSYPNYIGALNWIEIDIELSKYHLSTIKNGMFSSKLINFNEGKPSPEEQQVVETKFKKKFTGSENAGGIVLSFSDDPAKAPTVLDLSNTDLDKHFEILNKTTEQQIMVGHQVTSPMLFGIKTEGQLGGRAEIRDAYEIFKNTYVNDKQRALETLFTEISKLWGIDDEMVIAPIEPIGFEFSEATIKEFAPKAWILEKIGIDLTKYPEALPTAQPEAVPAQQSAAVNENLKNLTGRQWQGVNRIIRNFEKGKINKDQAKLLLKSSLGLSDDEISVMLSIDNDMEFSAQDHDELLLAEFAVHGESKDDFSVIASRARFNFQEELTQPEVNVLDLIKKDKRITPEVIGKALKMPVSDVEDIIQNLTDSGILVAAIAKIGGDQIIERTL</sequence>
<feature type="non-terminal residue" evidence="4">
    <location>
        <position position="540"/>
    </location>
</feature>
<organism evidence="4">
    <name type="scientific">uncultured Caudovirales phage</name>
    <dbReference type="NCBI Taxonomy" id="2100421"/>
    <lineage>
        <taxon>Viruses</taxon>
        <taxon>Duplodnaviria</taxon>
        <taxon>Heunggongvirae</taxon>
        <taxon>Uroviricota</taxon>
        <taxon>Caudoviricetes</taxon>
        <taxon>Peduoviridae</taxon>
        <taxon>Maltschvirus</taxon>
        <taxon>Maltschvirus maltsch</taxon>
    </lineage>
</organism>
<proteinExistence type="predicted"/>
<dbReference type="Pfam" id="PF04860">
    <property type="entry name" value="Phage_portal"/>
    <property type="match status" value="1"/>
</dbReference>
<evidence type="ECO:0000256" key="3">
    <source>
        <dbReference type="ARBA" id="ARBA00023219"/>
    </source>
</evidence>
<keyword evidence="1" id="KW-0118">Viral capsid assembly</keyword>
<dbReference type="InterPro" id="IPR006944">
    <property type="entry name" value="Phage/GTA_portal"/>
</dbReference>
<dbReference type="EMBL" id="LR796337">
    <property type="protein sequence ID" value="CAB4137057.1"/>
    <property type="molecule type" value="Genomic_DNA"/>
</dbReference>